<evidence type="ECO:0000313" key="2">
    <source>
        <dbReference type="Proteomes" id="UP000204441"/>
    </source>
</evidence>
<dbReference type="Proteomes" id="UP000204441">
    <property type="component" value="Genome"/>
</dbReference>
<dbReference type="GeneID" id="26799108"/>
<accession>A0A0S4KZE5</accession>
<dbReference type="RefSeq" id="YP_009222721.1">
    <property type="nucleotide sequence ID" value="NC_029065.1"/>
</dbReference>
<dbReference type="EMBL" id="LN887844">
    <property type="protein sequence ID" value="CUR44342.1"/>
    <property type="molecule type" value="Genomic_DNA"/>
</dbReference>
<name>A0A0S4KZE5_9CAUD</name>
<evidence type="ECO:0000313" key="1">
    <source>
        <dbReference type="EMBL" id="CUR44342.1"/>
    </source>
</evidence>
<dbReference type="KEGG" id="vg:26799108"/>
<organism evidence="1 2">
    <name type="scientific">Pseudomonas phage VCM</name>
    <dbReference type="NCBI Taxonomy" id="1729937"/>
    <lineage>
        <taxon>Viruses</taxon>
        <taxon>Duplodnaviria</taxon>
        <taxon>Heunggongvirae</taxon>
        <taxon>Uroviricota</taxon>
        <taxon>Caudoviricetes</taxon>
        <taxon>Vandenendeviridae</taxon>
        <taxon>Gorskivirinae</taxon>
        <taxon>Kremarvirus</taxon>
        <taxon>Kremarvirus VCM</taxon>
        <taxon>Otagovirus VCM</taxon>
    </lineage>
</organism>
<gene>
    <name evidence="1" type="ORF">VCM_00140</name>
</gene>
<reference evidence="2" key="1">
    <citation type="submission" date="2015-10" db="EMBL/GenBank/DDBJ databases">
        <authorList>
            <person name="Millard A."/>
        </authorList>
    </citation>
    <scope>NUCLEOTIDE SEQUENCE [LARGE SCALE GENOMIC DNA]</scope>
</reference>
<keyword evidence="2" id="KW-1185">Reference proteome</keyword>
<proteinExistence type="predicted"/>
<sequence length="73" mass="8228">MLLYVVDLLMTLSFVLEDRTVPRKAIRLLVALTSLGSIFPHLMTLEIVIGLHWQEMVSHQTLIIPPYGVVATL</sequence>
<protein>
    <submittedName>
        <fullName evidence="1">Uncharacterized protein</fullName>
    </submittedName>
</protein>